<gene>
    <name evidence="1" type="ORF">HNR39_004285</name>
</gene>
<keyword evidence="2" id="KW-1185">Reference proteome</keyword>
<dbReference type="AlphaFoldDB" id="A0A840S133"/>
<dbReference type="Proteomes" id="UP000571084">
    <property type="component" value="Unassembled WGS sequence"/>
</dbReference>
<protein>
    <submittedName>
        <fullName evidence="1">Uncharacterized protein</fullName>
    </submittedName>
</protein>
<reference evidence="1 2" key="1">
    <citation type="submission" date="2020-08" db="EMBL/GenBank/DDBJ databases">
        <title>Genomic Encyclopedia of Type Strains, Phase IV (KMG-IV): sequencing the most valuable type-strain genomes for metagenomic binning, comparative biology and taxonomic classification.</title>
        <authorList>
            <person name="Goeker M."/>
        </authorList>
    </citation>
    <scope>NUCLEOTIDE SEQUENCE [LARGE SCALE GENOMIC DNA]</scope>
    <source>
        <strain evidence="1 2">DSM 23240</strain>
    </source>
</reference>
<accession>A0A840S133</accession>
<sequence>MRTAAIQMIAAGQTPSSRLNQTPHHVMGRNIYRPIVTRIGERL</sequence>
<dbReference type="EMBL" id="JACHHQ010000014">
    <property type="protein sequence ID" value="MBB5202421.1"/>
    <property type="molecule type" value="Genomic_DNA"/>
</dbReference>
<feature type="non-terminal residue" evidence="1">
    <location>
        <position position="43"/>
    </location>
</feature>
<name>A0A840S133_9BURK</name>
<evidence type="ECO:0000313" key="1">
    <source>
        <dbReference type="EMBL" id="MBB5202421.1"/>
    </source>
</evidence>
<proteinExistence type="predicted"/>
<evidence type="ECO:0000313" key="2">
    <source>
        <dbReference type="Proteomes" id="UP000571084"/>
    </source>
</evidence>
<organism evidence="1 2">
    <name type="scientific">Glaciimonas immobilis</name>
    <dbReference type="NCBI Taxonomy" id="728004"/>
    <lineage>
        <taxon>Bacteria</taxon>
        <taxon>Pseudomonadati</taxon>
        <taxon>Pseudomonadota</taxon>
        <taxon>Betaproteobacteria</taxon>
        <taxon>Burkholderiales</taxon>
        <taxon>Oxalobacteraceae</taxon>
        <taxon>Glaciimonas</taxon>
    </lineage>
</organism>
<comment type="caution">
    <text evidence="1">The sequence shown here is derived from an EMBL/GenBank/DDBJ whole genome shotgun (WGS) entry which is preliminary data.</text>
</comment>